<feature type="signal peptide" evidence="1">
    <location>
        <begin position="1"/>
        <end position="32"/>
    </location>
</feature>
<organism evidence="2 3">
    <name type="scientific">Litoribacillus peritrichatus</name>
    <dbReference type="NCBI Taxonomy" id="718191"/>
    <lineage>
        <taxon>Bacteria</taxon>
        <taxon>Pseudomonadati</taxon>
        <taxon>Pseudomonadota</taxon>
        <taxon>Gammaproteobacteria</taxon>
        <taxon>Oceanospirillales</taxon>
        <taxon>Oceanospirillaceae</taxon>
        <taxon>Litoribacillus</taxon>
    </lineage>
</organism>
<keyword evidence="1" id="KW-0732">Signal</keyword>
<accession>A0ABP7N1S8</accession>
<evidence type="ECO:0008006" key="4">
    <source>
        <dbReference type="Google" id="ProtNLM"/>
    </source>
</evidence>
<sequence length="235" mass="25520">MLYELKKCSTKHLLSTLVAAPVLALAATSVQADVVELTPNELNSAYIKDSTIYIPKSTQKRIQKKIVNVKFTPGTGDPDQVDRETELDEQAELTTLAAMQADGAWDSTRMETSLANSTQVNIQPDPNQLIPRDLPGAPDGFVLRDNVNYTPDTLRELGFTIPGTNDPIPDLSYGGQFYTDNLSVSSDGTHGTIQIPVNDPNFQSGLPAGGINTDILSINQTLQNAINIRLKIPQN</sequence>
<reference evidence="3" key="1">
    <citation type="journal article" date="2019" name="Int. J. Syst. Evol. Microbiol.">
        <title>The Global Catalogue of Microorganisms (GCM) 10K type strain sequencing project: providing services to taxonomists for standard genome sequencing and annotation.</title>
        <authorList>
            <consortium name="The Broad Institute Genomics Platform"/>
            <consortium name="The Broad Institute Genome Sequencing Center for Infectious Disease"/>
            <person name="Wu L."/>
            <person name="Ma J."/>
        </authorList>
    </citation>
    <scope>NUCLEOTIDE SEQUENCE [LARGE SCALE GENOMIC DNA]</scope>
    <source>
        <strain evidence="3">JCM 17551</strain>
    </source>
</reference>
<name>A0ABP7N1S8_9GAMM</name>
<feature type="chain" id="PRO_5046970005" description="WxL domain-containing protein" evidence="1">
    <location>
        <begin position="33"/>
        <end position="235"/>
    </location>
</feature>
<protein>
    <recommendedName>
        <fullName evidence="4">WxL domain-containing protein</fullName>
    </recommendedName>
</protein>
<evidence type="ECO:0000313" key="3">
    <source>
        <dbReference type="Proteomes" id="UP001501565"/>
    </source>
</evidence>
<comment type="caution">
    <text evidence="2">The sequence shown here is derived from an EMBL/GenBank/DDBJ whole genome shotgun (WGS) entry which is preliminary data.</text>
</comment>
<evidence type="ECO:0000256" key="1">
    <source>
        <dbReference type="SAM" id="SignalP"/>
    </source>
</evidence>
<evidence type="ECO:0000313" key="2">
    <source>
        <dbReference type="EMBL" id="GAA3934848.1"/>
    </source>
</evidence>
<dbReference type="EMBL" id="BAABBN010000012">
    <property type="protein sequence ID" value="GAA3934848.1"/>
    <property type="molecule type" value="Genomic_DNA"/>
</dbReference>
<keyword evidence="3" id="KW-1185">Reference proteome</keyword>
<gene>
    <name evidence="2" type="ORF">GCM10022277_34260</name>
</gene>
<proteinExistence type="predicted"/>
<dbReference type="Proteomes" id="UP001501565">
    <property type="component" value="Unassembled WGS sequence"/>
</dbReference>
<dbReference type="RefSeq" id="WP_344799820.1">
    <property type="nucleotide sequence ID" value="NZ_BAABBN010000012.1"/>
</dbReference>